<keyword evidence="3" id="KW-1003">Cell membrane</keyword>
<dbReference type="Proteomes" id="UP000462501">
    <property type="component" value="Unassembled WGS sequence"/>
</dbReference>
<accession>A0A845SZC8</accession>
<evidence type="ECO:0000256" key="2">
    <source>
        <dbReference type="ARBA" id="ARBA00005236"/>
    </source>
</evidence>
<dbReference type="InterPro" id="IPR003838">
    <property type="entry name" value="ABC3_permease_C"/>
</dbReference>
<name>A0A845SZC8_9FIRM</name>
<comment type="similarity">
    <text evidence="2">Belongs to the ABC-4 integral membrane protein family. LolC/E subfamily.</text>
</comment>
<protein>
    <submittedName>
        <fullName evidence="9">FtsX-like permease family protein</fullName>
    </submittedName>
</protein>
<evidence type="ECO:0000256" key="5">
    <source>
        <dbReference type="ARBA" id="ARBA00022989"/>
    </source>
</evidence>
<evidence type="ECO:0000256" key="3">
    <source>
        <dbReference type="ARBA" id="ARBA00022475"/>
    </source>
</evidence>
<dbReference type="EMBL" id="VIQT01000010">
    <property type="protein sequence ID" value="NDO39277.1"/>
    <property type="molecule type" value="Genomic_DNA"/>
</dbReference>
<feature type="transmembrane region" description="Helical" evidence="7">
    <location>
        <begin position="359"/>
        <end position="381"/>
    </location>
</feature>
<comment type="subcellular location">
    <subcellularLocation>
        <location evidence="1">Cell membrane</location>
        <topology evidence="1">Multi-pass membrane protein</topology>
    </subcellularLocation>
</comment>
<feature type="domain" description="ABC3 transporter permease C-terminal" evidence="8">
    <location>
        <begin position="654"/>
        <end position="770"/>
    </location>
</feature>
<feature type="transmembrane region" description="Helical" evidence="7">
    <location>
        <begin position="265"/>
        <end position="285"/>
    </location>
</feature>
<feature type="transmembrane region" description="Helical" evidence="7">
    <location>
        <begin position="742"/>
        <end position="766"/>
    </location>
</feature>
<comment type="caution">
    <text evidence="9">The sequence shown here is derived from an EMBL/GenBank/DDBJ whole genome shotgun (WGS) entry which is preliminary data.</text>
</comment>
<organism evidence="9 10">
    <name type="scientific">Anaerotruncus colihominis</name>
    <dbReference type="NCBI Taxonomy" id="169435"/>
    <lineage>
        <taxon>Bacteria</taxon>
        <taxon>Bacillati</taxon>
        <taxon>Bacillota</taxon>
        <taxon>Clostridia</taxon>
        <taxon>Eubacteriales</taxon>
        <taxon>Oscillospiraceae</taxon>
        <taxon>Anaerotruncus</taxon>
    </lineage>
</organism>
<evidence type="ECO:0000259" key="8">
    <source>
        <dbReference type="Pfam" id="PF02687"/>
    </source>
</evidence>
<keyword evidence="4 7" id="KW-0812">Transmembrane</keyword>
<keyword evidence="6 7" id="KW-0472">Membrane</keyword>
<evidence type="ECO:0000256" key="6">
    <source>
        <dbReference type="ARBA" id="ARBA00023136"/>
    </source>
</evidence>
<evidence type="ECO:0000256" key="4">
    <source>
        <dbReference type="ARBA" id="ARBA00022692"/>
    </source>
</evidence>
<dbReference type="AlphaFoldDB" id="A0A845SZC8"/>
<evidence type="ECO:0000313" key="9">
    <source>
        <dbReference type="EMBL" id="NDO39277.1"/>
    </source>
</evidence>
<dbReference type="GO" id="GO:0044874">
    <property type="term" value="P:lipoprotein localization to outer membrane"/>
    <property type="evidence" value="ECO:0007669"/>
    <property type="project" value="TreeGrafter"/>
</dbReference>
<feature type="domain" description="ABC3 transporter permease C-terminal" evidence="8">
    <location>
        <begin position="272"/>
        <end position="388"/>
    </location>
</feature>
<dbReference type="InterPro" id="IPR051447">
    <property type="entry name" value="Lipoprotein-release_system"/>
</dbReference>
<feature type="transmembrane region" description="Helical" evidence="7">
    <location>
        <begin position="697"/>
        <end position="722"/>
    </location>
</feature>
<gene>
    <name evidence="9" type="ORF">FMM72_08405</name>
</gene>
<keyword evidence="5 7" id="KW-1133">Transmembrane helix</keyword>
<feature type="transmembrane region" description="Helical" evidence="7">
    <location>
        <begin position="318"/>
        <end position="339"/>
    </location>
</feature>
<sequence>MEFWTLLRMSLRRHRGGLMGIFLLIFLVSLSLSTVLTVWHNSGSYLELELDRAGYGGVTAWVANAPDSLFEEIAALDVVKRVEEQKIIHTNYQLNEQESDSEGQLILYRPEENRYRFFTADLSGYAPPPEEIQPGTVFVSPSLVSMFGAKIGDEITFPIAQSGKNLTLTIAGWYEDPFMGSSMIGMKGFLISERDRQAALNILANAGIDTLARDGAMLHLFAAEEGLTAADFSAAVNGATSLPRYAEFAHSREAILGFMLVLQNAFGGFLLAFAAVLLLAAMAVLSHQIGSSIRQDFVDLGILKTLGLTGEGLRNIQLAQYAAAILPGMLLGLLLAPAASGLMGKMTLTTTGFRIPVELPFSLCLMVCAVILGLLAAFLLWKLAKLRRVTPLGVIRGEGDKRVVSIKGLPGVSGNWLDGSLALRQLFTGWGQYLGALTVAALLVFFASLIGRMDSWLGPDGKGMMDAFNPADHDIGVQSFGSLTREDFEATIRQYSEITDTYVLAMPGVTVNGVDHTANVIDQPERFHLLEGRPCTGENEIVITEFVAADFGITIGDTLTAGSDRGREDFTVTGIYSCANDMGATIGMSREGYLRIGSDHPNLWCWHYFLADPSQKGAITRALEAAYGGDVHIHENTWPGLLGIISAMNALTTFLYGMAAVFILIVTALTGEKLLAAERRDMAIYRSMGFSARRLRLAFALRFGMTAAVGAAVGTILAALFTDPLVSAAMGLASISSFSSHLGLGAALLPGGVMVLLFFAFGWLTAGKIKQVKMTMLAAD</sequence>
<dbReference type="GO" id="GO:0098797">
    <property type="term" value="C:plasma membrane protein complex"/>
    <property type="evidence" value="ECO:0007669"/>
    <property type="project" value="TreeGrafter"/>
</dbReference>
<dbReference type="RefSeq" id="WP_162221165.1">
    <property type="nucleotide sequence ID" value="NZ_JANJZM010000001.1"/>
</dbReference>
<evidence type="ECO:0000256" key="1">
    <source>
        <dbReference type="ARBA" id="ARBA00004651"/>
    </source>
</evidence>
<evidence type="ECO:0000256" key="7">
    <source>
        <dbReference type="SAM" id="Phobius"/>
    </source>
</evidence>
<feature type="transmembrane region" description="Helical" evidence="7">
    <location>
        <begin position="654"/>
        <end position="676"/>
    </location>
</feature>
<feature type="transmembrane region" description="Helical" evidence="7">
    <location>
        <begin position="433"/>
        <end position="451"/>
    </location>
</feature>
<dbReference type="Pfam" id="PF02687">
    <property type="entry name" value="FtsX"/>
    <property type="match status" value="2"/>
</dbReference>
<reference evidence="9 10" key="1">
    <citation type="submission" date="2019-06" db="EMBL/GenBank/DDBJ databases">
        <title>Draft genome sequences of 15 bacterial species constituting the stable defined intestinal microbiota of the GM15 gnotobiotic mouse model.</title>
        <authorList>
            <person name="Elie C."/>
            <person name="Mathieu A."/>
            <person name="Saliou A."/>
            <person name="Darnaud M."/>
            <person name="Leulier F."/>
            <person name="Tamellini A."/>
        </authorList>
    </citation>
    <scope>NUCLEOTIDE SEQUENCE [LARGE SCALE GENOMIC DNA]</scope>
    <source>
        <strain evidence="9 10">JM4-15</strain>
    </source>
</reference>
<evidence type="ECO:0000313" key="10">
    <source>
        <dbReference type="Proteomes" id="UP000462501"/>
    </source>
</evidence>
<dbReference type="PANTHER" id="PTHR30489">
    <property type="entry name" value="LIPOPROTEIN-RELEASING SYSTEM TRANSMEMBRANE PROTEIN LOLE"/>
    <property type="match status" value="1"/>
</dbReference>
<dbReference type="PANTHER" id="PTHR30489:SF0">
    <property type="entry name" value="LIPOPROTEIN-RELEASING SYSTEM TRANSMEMBRANE PROTEIN LOLE"/>
    <property type="match status" value="1"/>
</dbReference>
<proteinExistence type="inferred from homology"/>